<dbReference type="EMBL" id="JANBVN010000056">
    <property type="protein sequence ID" value="KAJ9154698.1"/>
    <property type="molecule type" value="Genomic_DNA"/>
</dbReference>
<reference evidence="1" key="1">
    <citation type="submission" date="2022-07" db="EMBL/GenBank/DDBJ databases">
        <title>Fungi with potential for degradation of polypropylene.</title>
        <authorList>
            <person name="Gostincar C."/>
        </authorList>
    </citation>
    <scope>NUCLEOTIDE SEQUENCE</scope>
    <source>
        <strain evidence="1">EXF-13287</strain>
    </source>
</reference>
<keyword evidence="2" id="KW-1185">Reference proteome</keyword>
<gene>
    <name evidence="1" type="ORF">NKR19_g4478</name>
</gene>
<dbReference type="InterPro" id="IPR008701">
    <property type="entry name" value="NPP1"/>
</dbReference>
<name>A0AA38RMB8_9PEZI</name>
<sequence>MTNAISQTWTSIRTAAITFPPMGQMGLISKVGVINPDSPYPVYPEDGTSPYEIPLGDYSAYCHDASDLDNNNNNNNVYSRRRCNHGWCGIVYDCYFEVDRADFGGQINDWEHLVVWTKDNVLQYMATSAHGKFTIKPRSEVQFDNGHPKAVYHKDGVATHAFRFPQSDGSDEPPENDKGVWIRARLMSYNGFPGGLQDKLFAHDFGKVNIAIKDSSFADTLKTRDAF</sequence>
<protein>
    <submittedName>
        <fullName evidence="1">Uncharacterized protein</fullName>
    </submittedName>
</protein>
<dbReference type="PANTHER" id="PTHR33657">
    <property type="entry name" value="DOMAIN PROTEIN, PUTATIVE (AFU_ORTHOLOGUE AFUA_5G00600)-RELATED"/>
    <property type="match status" value="1"/>
</dbReference>
<dbReference type="AlphaFoldDB" id="A0AA38RMB8"/>
<accession>A0AA38RMB8</accession>
<proteinExistence type="predicted"/>
<dbReference type="Proteomes" id="UP001174691">
    <property type="component" value="Unassembled WGS sequence"/>
</dbReference>
<dbReference type="Pfam" id="PF05630">
    <property type="entry name" value="NPP1"/>
    <property type="match status" value="1"/>
</dbReference>
<dbReference type="PANTHER" id="PTHR33657:SF6">
    <property type="entry name" value="SECRETED PROTEIN"/>
    <property type="match status" value="1"/>
</dbReference>
<organism evidence="1 2">
    <name type="scientific">Coniochaeta hoffmannii</name>
    <dbReference type="NCBI Taxonomy" id="91930"/>
    <lineage>
        <taxon>Eukaryota</taxon>
        <taxon>Fungi</taxon>
        <taxon>Dikarya</taxon>
        <taxon>Ascomycota</taxon>
        <taxon>Pezizomycotina</taxon>
        <taxon>Sordariomycetes</taxon>
        <taxon>Sordariomycetidae</taxon>
        <taxon>Coniochaetales</taxon>
        <taxon>Coniochaetaceae</taxon>
        <taxon>Coniochaeta</taxon>
    </lineage>
</organism>
<evidence type="ECO:0000313" key="2">
    <source>
        <dbReference type="Proteomes" id="UP001174691"/>
    </source>
</evidence>
<comment type="caution">
    <text evidence="1">The sequence shown here is derived from an EMBL/GenBank/DDBJ whole genome shotgun (WGS) entry which is preliminary data.</text>
</comment>
<evidence type="ECO:0000313" key="1">
    <source>
        <dbReference type="EMBL" id="KAJ9154698.1"/>
    </source>
</evidence>